<dbReference type="EMBL" id="JBBXMP010000013">
    <property type="protein sequence ID" value="KAL0069357.1"/>
    <property type="molecule type" value="Genomic_DNA"/>
</dbReference>
<dbReference type="Proteomes" id="UP001437256">
    <property type="component" value="Unassembled WGS sequence"/>
</dbReference>
<evidence type="ECO:0000313" key="3">
    <source>
        <dbReference type="EMBL" id="KAL0069357.1"/>
    </source>
</evidence>
<feature type="coiled-coil region" evidence="1">
    <location>
        <begin position="909"/>
        <end position="996"/>
    </location>
</feature>
<gene>
    <name evidence="3" type="ORF">AAF712_003722</name>
</gene>
<feature type="coiled-coil region" evidence="1">
    <location>
        <begin position="845"/>
        <end position="872"/>
    </location>
</feature>
<feature type="compositionally biased region" description="Polar residues" evidence="2">
    <location>
        <begin position="509"/>
        <end position="519"/>
    </location>
</feature>
<feature type="compositionally biased region" description="Polar residues" evidence="2">
    <location>
        <begin position="295"/>
        <end position="305"/>
    </location>
</feature>
<feature type="region of interest" description="Disordered" evidence="2">
    <location>
        <begin position="84"/>
        <end position="749"/>
    </location>
</feature>
<feature type="compositionally biased region" description="Basic and acidic residues" evidence="2">
    <location>
        <begin position="624"/>
        <end position="638"/>
    </location>
</feature>
<name>A0ABR3AA07_9AGAR</name>
<feature type="compositionally biased region" description="Polar residues" evidence="2">
    <location>
        <begin position="387"/>
        <end position="400"/>
    </location>
</feature>
<feature type="compositionally biased region" description="Polar residues" evidence="2">
    <location>
        <begin position="194"/>
        <end position="209"/>
    </location>
</feature>
<evidence type="ECO:0000256" key="2">
    <source>
        <dbReference type="SAM" id="MobiDB-lite"/>
    </source>
</evidence>
<evidence type="ECO:0000256" key="1">
    <source>
        <dbReference type="SAM" id="Coils"/>
    </source>
</evidence>
<evidence type="ECO:0000313" key="4">
    <source>
        <dbReference type="Proteomes" id="UP001437256"/>
    </source>
</evidence>
<reference evidence="3 4" key="1">
    <citation type="submission" date="2024-05" db="EMBL/GenBank/DDBJ databases">
        <title>A draft genome resource for the thread blight pathogen Marasmius tenuissimus strain MS-2.</title>
        <authorList>
            <person name="Yulfo-Soto G.E."/>
            <person name="Baruah I.K."/>
            <person name="Amoako-Attah I."/>
            <person name="Bukari Y."/>
            <person name="Meinhardt L.W."/>
            <person name="Bailey B.A."/>
            <person name="Cohen S.P."/>
        </authorList>
    </citation>
    <scope>NUCLEOTIDE SEQUENCE [LARGE SCALE GENOMIC DNA]</scope>
    <source>
        <strain evidence="3 4">MS-2</strain>
    </source>
</reference>
<feature type="compositionally biased region" description="Basic and acidic residues" evidence="2">
    <location>
        <begin position="427"/>
        <end position="453"/>
    </location>
</feature>
<feature type="compositionally biased region" description="Low complexity" evidence="2">
    <location>
        <begin position="467"/>
        <end position="483"/>
    </location>
</feature>
<accession>A0ABR3AA07</accession>
<sequence>MSPGLMAPSDNDTSLEISDLETQFVPQEDDNETLYRVIEITKERPKEYQVRWAGNNPKTKKPWDLSWVKKSDCTHDLVVEWKKKKARIRASAANTPISGRSKASGSRSKSIESPSANTKRSRLKQLSAEKDAVWDEPPAGPSVVIKKRKKIGSSRNSPSVSRPNKRRKTKAVEQTIVEENFSSDIEEDRKAPSIQASSRRGSQANSSQSEGEESTVKPNTKRNKGKGKAVDDEEDRRSKSSGSTRRGSSTTGHKGKKRASTEEDYNGDVGHESDASSTSDHSRPRAIVKTKQRSRQIIASSQENGPSPPSPSFGEPYLLQNVENDHVDVPDEDRAHGTTTREVDVSASCERRSEDRSGDEANVPYEARFVKFPPRSGRRRSNERSSVPTLAANTRQTSHTPPSPLLSPGSLARLREFDDFCQALEEEEKRPDTETDQSPKKIPSEYLARRGTSEDDNEPVPSPSPPASKVNSPRSSPPMVANKPAPPPSPTRAKRPSDPDDSFEIVPETETQSSTNTQHRSPERATVVSKMKPRTPSRGNSMQQPRRSASNEGIEAGRSSRERSLKPVPAVSPSTFAPYLSSAHVDSDSETDGDDGVNDTIEQFSSPEKGGESKKLASRLQKQKQAEKDRQDHDRLYEKGLAMYDKARRERAMVQNGGQAKKRSLSDLLKPPSPSESSSPEAIEETWDDHLIPEEPVNMDLDMSLPNPQYPSSGTEKDSPVVSKRVNGSNGSEHPPVVSEQQPSVPTMAESVLRELSEKRGEDLQTALAEISRLEELISAERSQTAALLREREDNLTARSERIAALEKEMATERAENVARIATLEEALAARAAPPEAPQVDATAIEELKATVQKAAADKKSLEKDRDFFREEWSKASGHVTLVSAENAELKQRAQIAETRATDGLAMVRATFEARVKFLEGNAKEAQRLANFVMEKDQRTNDVIRSRAAQYPELKRELDELKESSKMTSEEQDLQIEELENSLATSKKREEAWKAEVLRLSEDLNAHKAQRIREGMVNNNVPSFFKHVR</sequence>
<feature type="compositionally biased region" description="Basic residues" evidence="2">
    <location>
        <begin position="284"/>
        <end position="294"/>
    </location>
</feature>
<organism evidence="3 4">
    <name type="scientific">Marasmius tenuissimus</name>
    <dbReference type="NCBI Taxonomy" id="585030"/>
    <lineage>
        <taxon>Eukaryota</taxon>
        <taxon>Fungi</taxon>
        <taxon>Dikarya</taxon>
        <taxon>Basidiomycota</taxon>
        <taxon>Agaricomycotina</taxon>
        <taxon>Agaricomycetes</taxon>
        <taxon>Agaricomycetidae</taxon>
        <taxon>Agaricales</taxon>
        <taxon>Marasmiineae</taxon>
        <taxon>Marasmiaceae</taxon>
        <taxon>Marasmius</taxon>
    </lineage>
</organism>
<feature type="compositionally biased region" description="Low complexity" evidence="2">
    <location>
        <begin position="153"/>
        <end position="162"/>
    </location>
</feature>
<feature type="compositionally biased region" description="Basic and acidic residues" evidence="2">
    <location>
        <begin position="323"/>
        <end position="359"/>
    </location>
</feature>
<comment type="caution">
    <text evidence="3">The sequence shown here is derived from an EMBL/GenBank/DDBJ whole genome shotgun (WGS) entry which is preliminary data.</text>
</comment>
<feature type="compositionally biased region" description="Low complexity" evidence="2">
    <location>
        <begin position="89"/>
        <end position="113"/>
    </location>
</feature>
<protein>
    <recommendedName>
        <fullName evidence="5">Chromo domain-containing protein</fullName>
    </recommendedName>
</protein>
<feature type="compositionally biased region" description="Polar residues" evidence="2">
    <location>
        <begin position="537"/>
        <end position="551"/>
    </location>
</feature>
<feature type="compositionally biased region" description="Low complexity" evidence="2">
    <location>
        <begin position="666"/>
        <end position="681"/>
    </location>
</feature>
<evidence type="ECO:0008006" key="5">
    <source>
        <dbReference type="Google" id="ProtNLM"/>
    </source>
</evidence>
<proteinExistence type="predicted"/>
<keyword evidence="4" id="KW-1185">Reference proteome</keyword>
<feature type="compositionally biased region" description="Low complexity" evidence="2">
    <location>
        <begin position="240"/>
        <end position="252"/>
    </location>
</feature>
<feature type="coiled-coil region" evidence="1">
    <location>
        <begin position="764"/>
        <end position="816"/>
    </location>
</feature>
<feature type="compositionally biased region" description="Low complexity" evidence="2">
    <location>
        <begin position="735"/>
        <end position="746"/>
    </location>
</feature>
<keyword evidence="1" id="KW-0175">Coiled coil</keyword>
<feature type="compositionally biased region" description="Acidic residues" evidence="2">
    <location>
        <begin position="588"/>
        <end position="597"/>
    </location>
</feature>